<proteinExistence type="predicted"/>
<evidence type="ECO:0000313" key="3">
    <source>
        <dbReference type="Proteomes" id="UP000800039"/>
    </source>
</evidence>
<name>A0A9P4LAW3_9PLEO</name>
<sequence>MNRACCSTSLGAHGRQSQSSRDQGGARQGAGQLVVAHLDGLGLGGRGRGHGPSKPHAALLVAGCWLLLLLGGHDTTRQADSRRCKRPKQVSVFSYQPVPVPGMSHHHHQVKSRLSIKTMERWMNAWSEQAAGRGVLLRSCSVLSGRPSANHKDGLGTRPLCAFFAASAPPESCSIRRPRPTGGSDGVKHQIMPAKRQAENGSAGGGSGGGGGPRPIPAPSYMVGLLACPPS</sequence>
<gene>
    <name evidence="2" type="ORF">K460DRAFT_393036</name>
</gene>
<comment type="caution">
    <text evidence="2">The sequence shown here is derived from an EMBL/GenBank/DDBJ whole genome shotgun (WGS) entry which is preliminary data.</text>
</comment>
<feature type="compositionally biased region" description="Polar residues" evidence="1">
    <location>
        <begin position="1"/>
        <end position="22"/>
    </location>
</feature>
<feature type="region of interest" description="Disordered" evidence="1">
    <location>
        <begin position="1"/>
        <end position="30"/>
    </location>
</feature>
<dbReference type="GeneID" id="63853172"/>
<accession>A0A9P4LAW3</accession>
<dbReference type="RefSeq" id="XP_040790340.1">
    <property type="nucleotide sequence ID" value="XM_040935921.1"/>
</dbReference>
<protein>
    <submittedName>
        <fullName evidence="2">Uncharacterized protein</fullName>
    </submittedName>
</protein>
<dbReference type="Proteomes" id="UP000800039">
    <property type="component" value="Unassembled WGS sequence"/>
</dbReference>
<reference evidence="2" key="1">
    <citation type="submission" date="2020-01" db="EMBL/GenBank/DDBJ databases">
        <authorList>
            <consortium name="DOE Joint Genome Institute"/>
            <person name="Haridas S."/>
            <person name="Albert R."/>
            <person name="Binder M."/>
            <person name="Bloem J."/>
            <person name="Labutti K."/>
            <person name="Salamov A."/>
            <person name="Andreopoulos B."/>
            <person name="Baker S.E."/>
            <person name="Barry K."/>
            <person name="Bills G."/>
            <person name="Bluhm B.H."/>
            <person name="Cannon C."/>
            <person name="Castanera R."/>
            <person name="Culley D.E."/>
            <person name="Daum C."/>
            <person name="Ezra D."/>
            <person name="Gonzalez J.B."/>
            <person name="Henrissat B."/>
            <person name="Kuo A."/>
            <person name="Liang C."/>
            <person name="Lipzen A."/>
            <person name="Lutzoni F."/>
            <person name="Magnuson J."/>
            <person name="Mondo S."/>
            <person name="Nolan M."/>
            <person name="Ohm R."/>
            <person name="Pangilinan J."/>
            <person name="Park H.-J."/>
            <person name="Ramirez L."/>
            <person name="Alfaro M."/>
            <person name="Sun H."/>
            <person name="Tritt A."/>
            <person name="Yoshinaga Y."/>
            <person name="Zwiers L.-H."/>
            <person name="Turgeon B.G."/>
            <person name="Goodwin S.B."/>
            <person name="Spatafora J.W."/>
            <person name="Crous P.W."/>
            <person name="Grigoriev I.V."/>
        </authorList>
    </citation>
    <scope>NUCLEOTIDE SEQUENCE</scope>
    <source>
        <strain evidence="2">CBS 394.84</strain>
    </source>
</reference>
<feature type="compositionally biased region" description="Gly residues" evidence="1">
    <location>
        <begin position="202"/>
        <end position="213"/>
    </location>
</feature>
<dbReference type="EMBL" id="ML976615">
    <property type="protein sequence ID" value="KAF1847777.1"/>
    <property type="molecule type" value="Genomic_DNA"/>
</dbReference>
<feature type="region of interest" description="Disordered" evidence="1">
    <location>
        <begin position="194"/>
        <end position="219"/>
    </location>
</feature>
<evidence type="ECO:0000256" key="1">
    <source>
        <dbReference type="SAM" id="MobiDB-lite"/>
    </source>
</evidence>
<organism evidence="2 3">
    <name type="scientific">Cucurbitaria berberidis CBS 394.84</name>
    <dbReference type="NCBI Taxonomy" id="1168544"/>
    <lineage>
        <taxon>Eukaryota</taxon>
        <taxon>Fungi</taxon>
        <taxon>Dikarya</taxon>
        <taxon>Ascomycota</taxon>
        <taxon>Pezizomycotina</taxon>
        <taxon>Dothideomycetes</taxon>
        <taxon>Pleosporomycetidae</taxon>
        <taxon>Pleosporales</taxon>
        <taxon>Pleosporineae</taxon>
        <taxon>Cucurbitariaceae</taxon>
        <taxon>Cucurbitaria</taxon>
    </lineage>
</organism>
<keyword evidence="3" id="KW-1185">Reference proteome</keyword>
<evidence type="ECO:0000313" key="2">
    <source>
        <dbReference type="EMBL" id="KAF1847777.1"/>
    </source>
</evidence>
<dbReference type="AlphaFoldDB" id="A0A9P4LAW3"/>